<name>A0ABV5V1Z4_9MICO</name>
<dbReference type="Gene3D" id="2.20.25.10">
    <property type="match status" value="1"/>
</dbReference>
<gene>
    <name evidence="1" type="ORF">ACFFN0_07090</name>
</gene>
<dbReference type="Proteomes" id="UP001589613">
    <property type="component" value="Unassembled WGS sequence"/>
</dbReference>
<evidence type="ECO:0000313" key="2">
    <source>
        <dbReference type="Proteomes" id="UP001589613"/>
    </source>
</evidence>
<comment type="caution">
    <text evidence="1">The sequence shown here is derived from an EMBL/GenBank/DDBJ whole genome shotgun (WGS) entry which is preliminary data.</text>
</comment>
<dbReference type="RefSeq" id="WP_141338179.1">
    <property type="nucleotide sequence ID" value="NZ_JBHMAX010000014.1"/>
</dbReference>
<sequence length="73" mass="7984">MARPQYEPWVREILRCPVGGHELVDVVDEDGQPALQCAQDCDGPGRRRRFPVVDGIPVLLADDATVVAVGDED</sequence>
<evidence type="ECO:0000313" key="1">
    <source>
        <dbReference type="EMBL" id="MFB9731802.1"/>
    </source>
</evidence>
<dbReference type="SUPFAM" id="SSF158997">
    <property type="entry name" value="Trm112p-like"/>
    <property type="match status" value="1"/>
</dbReference>
<dbReference type="EMBL" id="JBHMAX010000014">
    <property type="protein sequence ID" value="MFB9731802.1"/>
    <property type="molecule type" value="Genomic_DNA"/>
</dbReference>
<keyword evidence="2" id="KW-1185">Reference proteome</keyword>
<reference evidence="1 2" key="1">
    <citation type="submission" date="2024-09" db="EMBL/GenBank/DDBJ databases">
        <authorList>
            <person name="Sun Q."/>
            <person name="Mori K."/>
        </authorList>
    </citation>
    <scope>NUCLEOTIDE SEQUENCE [LARGE SCALE GENOMIC DNA]</scope>
    <source>
        <strain evidence="1 2">JCM 12763</strain>
    </source>
</reference>
<protein>
    <submittedName>
        <fullName evidence="1">Trm112 family protein</fullName>
    </submittedName>
</protein>
<proteinExistence type="predicted"/>
<accession>A0ABV5V1Z4</accession>
<organism evidence="1 2">
    <name type="scientific">Ornithinimicrobium kibberense</name>
    <dbReference type="NCBI Taxonomy" id="282060"/>
    <lineage>
        <taxon>Bacteria</taxon>
        <taxon>Bacillati</taxon>
        <taxon>Actinomycetota</taxon>
        <taxon>Actinomycetes</taxon>
        <taxon>Micrococcales</taxon>
        <taxon>Ornithinimicrobiaceae</taxon>
        <taxon>Ornithinimicrobium</taxon>
    </lineage>
</organism>